<gene>
    <name evidence="1" type="ORF">DBV15_04808</name>
</gene>
<dbReference type="EMBL" id="QBLH01003506">
    <property type="protein sequence ID" value="TGZ37810.1"/>
    <property type="molecule type" value="Genomic_DNA"/>
</dbReference>
<sequence length="128" mass="14655">MTETFDAGLFGELQFAVFPTMPTVCREGVVLTIKAETLKGKLKCSYSTGNARFNENCTTLYHLPKEKNEIYFGYFAFSNLRIDSFIKECKDSEILYYKTDNPTLRVLIEQIIARDSGLQEKVQMISNL</sequence>
<dbReference type="STRING" id="300112.A0A4S2JPJ2"/>
<keyword evidence="2" id="KW-1185">Reference proteome</keyword>
<name>A0A4S2JPJ2_9HYME</name>
<evidence type="ECO:0000313" key="2">
    <source>
        <dbReference type="Proteomes" id="UP000310200"/>
    </source>
</evidence>
<dbReference type="Proteomes" id="UP000310200">
    <property type="component" value="Unassembled WGS sequence"/>
</dbReference>
<accession>A0A4S2JPJ2</accession>
<reference evidence="1 2" key="1">
    <citation type="journal article" date="2019" name="Philos. Trans. R. Soc. Lond., B, Biol. Sci.">
        <title>Ant behaviour and brain gene expression of defending hosts depend on the ecological success of the intruding social parasite.</title>
        <authorList>
            <person name="Kaur R."/>
            <person name="Stoldt M."/>
            <person name="Jongepier E."/>
            <person name="Feldmeyer B."/>
            <person name="Menzel F."/>
            <person name="Bornberg-Bauer E."/>
            <person name="Foitzik S."/>
        </authorList>
    </citation>
    <scope>NUCLEOTIDE SEQUENCE [LARGE SCALE GENOMIC DNA]</scope>
    <source>
        <tissue evidence="1">Whole body</tissue>
    </source>
</reference>
<organism evidence="1 2">
    <name type="scientific">Temnothorax longispinosus</name>
    <dbReference type="NCBI Taxonomy" id="300112"/>
    <lineage>
        <taxon>Eukaryota</taxon>
        <taxon>Metazoa</taxon>
        <taxon>Ecdysozoa</taxon>
        <taxon>Arthropoda</taxon>
        <taxon>Hexapoda</taxon>
        <taxon>Insecta</taxon>
        <taxon>Pterygota</taxon>
        <taxon>Neoptera</taxon>
        <taxon>Endopterygota</taxon>
        <taxon>Hymenoptera</taxon>
        <taxon>Apocrita</taxon>
        <taxon>Aculeata</taxon>
        <taxon>Formicoidea</taxon>
        <taxon>Formicidae</taxon>
        <taxon>Myrmicinae</taxon>
        <taxon>Temnothorax</taxon>
    </lineage>
</organism>
<evidence type="ECO:0000313" key="1">
    <source>
        <dbReference type="EMBL" id="TGZ37810.1"/>
    </source>
</evidence>
<dbReference type="AlphaFoldDB" id="A0A4S2JPJ2"/>
<protein>
    <submittedName>
        <fullName evidence="1">Uncharacterized protein</fullName>
    </submittedName>
</protein>
<comment type="caution">
    <text evidence="1">The sequence shown here is derived from an EMBL/GenBank/DDBJ whole genome shotgun (WGS) entry which is preliminary data.</text>
</comment>
<proteinExistence type="predicted"/>